<dbReference type="Pfam" id="PF04059">
    <property type="entry name" value="RRM_2"/>
    <property type="match status" value="1"/>
</dbReference>
<organism evidence="4 5">
    <name type="scientific">Vairimorpha apis BRL 01</name>
    <dbReference type="NCBI Taxonomy" id="1037528"/>
    <lineage>
        <taxon>Eukaryota</taxon>
        <taxon>Fungi</taxon>
        <taxon>Fungi incertae sedis</taxon>
        <taxon>Microsporidia</taxon>
        <taxon>Nosematidae</taxon>
        <taxon>Vairimorpha</taxon>
    </lineage>
</organism>
<feature type="domain" description="RRM" evidence="3">
    <location>
        <begin position="105"/>
        <end position="189"/>
    </location>
</feature>
<dbReference type="InterPro" id="IPR035979">
    <property type="entry name" value="RBD_domain_sf"/>
</dbReference>
<evidence type="ECO:0000313" key="5">
    <source>
        <dbReference type="Proteomes" id="UP000053780"/>
    </source>
</evidence>
<keyword evidence="1 2" id="KW-0694">RNA-binding</keyword>
<dbReference type="SUPFAM" id="SSF54928">
    <property type="entry name" value="RNA-binding domain, RBD"/>
    <property type="match status" value="1"/>
</dbReference>
<dbReference type="VEuPathDB" id="MicrosporidiaDB:NAPIS_ORF01332"/>
<dbReference type="Proteomes" id="UP000053780">
    <property type="component" value="Unassembled WGS sequence"/>
</dbReference>
<dbReference type="PROSITE" id="PS50102">
    <property type="entry name" value="RRM"/>
    <property type="match status" value="1"/>
</dbReference>
<dbReference type="HOGENOM" id="CLU_1050086_0_0_1"/>
<proteinExistence type="predicted"/>
<dbReference type="EMBL" id="KE647176">
    <property type="protein sequence ID" value="EQB61092.1"/>
    <property type="molecule type" value="Genomic_DNA"/>
</dbReference>
<reference evidence="4 5" key="1">
    <citation type="journal article" date="2013" name="BMC Genomics">
        <title>Genome sequencing and comparative genomics of honey bee microsporidia, Nosema apis reveal novel insights into host-parasite interactions.</title>
        <authorList>
            <person name="Chen Yp."/>
            <person name="Pettis J.S."/>
            <person name="Zhao Y."/>
            <person name="Liu X."/>
            <person name="Tallon L.J."/>
            <person name="Sadzewicz L.D."/>
            <person name="Li R."/>
            <person name="Zheng H."/>
            <person name="Huang S."/>
            <person name="Zhang X."/>
            <person name="Hamilton M.C."/>
            <person name="Pernal S.F."/>
            <person name="Melathopoulos A.P."/>
            <person name="Yan X."/>
            <person name="Evans J.D."/>
        </authorList>
    </citation>
    <scope>NUCLEOTIDE SEQUENCE [LARGE SCALE GENOMIC DNA]</scope>
    <source>
        <strain evidence="4 5">BRL 01</strain>
    </source>
</reference>
<sequence>MNEDDYSRLIRSSLPYIEAPQSRNRSFDFPNYLTKHNIYISEDEVYNRLYFNIDKLILQVASTTGKLSLNQSAYLKPICVNLFDTTNTAKKNIFKIDINSLDDRTTCMIKNIPNKYSQAMLIDLLNEHHFGCYDFVYLRMDFKNKCNVGYAFVNFIDKQSVRSFYNKINNKGWKKFSSNKIAELTYASIQGYDNLVNKFRFSSVMKEQENYRPKTFFREGRMKGFENIRGFM</sequence>
<name>T0L0K6_9MICR</name>
<dbReference type="AlphaFoldDB" id="T0L0K6"/>
<dbReference type="InterPro" id="IPR000504">
    <property type="entry name" value="RRM_dom"/>
</dbReference>
<dbReference type="InterPro" id="IPR007201">
    <property type="entry name" value="Mei2-like_Rrm_C"/>
</dbReference>
<protein>
    <submittedName>
        <fullName evidence="4">Rna recognition domain-containing protein 2</fullName>
    </submittedName>
</protein>
<dbReference type="OrthoDB" id="417481at2759"/>
<evidence type="ECO:0000256" key="2">
    <source>
        <dbReference type="PROSITE-ProRule" id="PRU00176"/>
    </source>
</evidence>
<gene>
    <name evidence="4" type="ORF">NAPIS_ORF01332</name>
</gene>
<dbReference type="GO" id="GO:0003723">
    <property type="term" value="F:RNA binding"/>
    <property type="evidence" value="ECO:0007669"/>
    <property type="project" value="UniProtKB-UniRule"/>
</dbReference>
<dbReference type="PANTHER" id="PTHR23189">
    <property type="entry name" value="RNA RECOGNITION MOTIF-CONTAINING"/>
    <property type="match status" value="1"/>
</dbReference>
<evidence type="ECO:0000313" key="4">
    <source>
        <dbReference type="EMBL" id="EQB61092.1"/>
    </source>
</evidence>
<evidence type="ECO:0000256" key="1">
    <source>
        <dbReference type="ARBA" id="ARBA00022884"/>
    </source>
</evidence>
<evidence type="ECO:0000259" key="3">
    <source>
        <dbReference type="PROSITE" id="PS50102"/>
    </source>
</evidence>
<dbReference type="InterPro" id="IPR012677">
    <property type="entry name" value="Nucleotide-bd_a/b_plait_sf"/>
</dbReference>
<accession>T0L0K6</accession>
<dbReference type="Gene3D" id="3.30.70.330">
    <property type="match status" value="1"/>
</dbReference>
<keyword evidence="5" id="KW-1185">Reference proteome</keyword>